<dbReference type="GO" id="GO:0016020">
    <property type="term" value="C:membrane"/>
    <property type="evidence" value="ECO:0007669"/>
    <property type="project" value="UniProtKB-SubCell"/>
</dbReference>
<evidence type="ECO:0000313" key="9">
    <source>
        <dbReference type="Ensembl" id="ENSSPAP00000027456.1"/>
    </source>
</evidence>
<dbReference type="PANTHER" id="PTHR12080">
    <property type="entry name" value="SIGNALING LYMPHOCYTIC ACTIVATION MOLECULE"/>
    <property type="match status" value="1"/>
</dbReference>
<dbReference type="InterPro" id="IPR007110">
    <property type="entry name" value="Ig-like_dom"/>
</dbReference>
<evidence type="ECO:0000256" key="3">
    <source>
        <dbReference type="ARBA" id="ARBA00023136"/>
    </source>
</evidence>
<dbReference type="GeneTree" id="ENSGT00610000086518"/>
<dbReference type="InterPro" id="IPR013783">
    <property type="entry name" value="Ig-like_fold"/>
</dbReference>
<reference evidence="9" key="1">
    <citation type="submission" date="2023-09" db="UniProtKB">
        <authorList>
            <consortium name="Ensembl"/>
        </authorList>
    </citation>
    <scope>IDENTIFICATION</scope>
</reference>
<name>A0A3B5B3U9_9TELE</name>
<dbReference type="Proteomes" id="UP000694891">
    <property type="component" value="Unplaced"/>
</dbReference>
<keyword evidence="3 6" id="KW-0472">Membrane</keyword>
<keyword evidence="10" id="KW-1185">Reference proteome</keyword>
<evidence type="ECO:0000256" key="1">
    <source>
        <dbReference type="ARBA" id="ARBA00004370"/>
    </source>
</evidence>
<feature type="transmembrane region" description="Helical" evidence="6">
    <location>
        <begin position="213"/>
        <end position="233"/>
    </location>
</feature>
<sequence>MWPPLTSTSWPGCLCLFAAALAAASETTVYGKLGGEVELRPNAGSGTIKSVLWKSGSDMAIEWYGAEVDSYRQFKERGHLNTSTGVMTITGLLLNDSGVYTPEINNVEGSTVRLVVMSAVPVPTVSLSCEEGKIRCTLSCDGHGTEPVTYAWTADDTVVTNSVTKEFIIDKEISANIKEFSCVLSNAVSHETSQPISNPFDTDAPTEEGQLKISAGVTVFICLLVAVLLLGVVHRLKAGMWFFEKASMPWEADFWRKQERSARDAAESNGTTHSDQKGQSDEETPMA</sequence>
<dbReference type="SUPFAM" id="SSF48726">
    <property type="entry name" value="Immunoglobulin"/>
    <property type="match status" value="1"/>
</dbReference>
<dbReference type="OrthoDB" id="9427418at2759"/>
<accession>A0A3B5B3U9</accession>
<comment type="subcellular location">
    <subcellularLocation>
        <location evidence="1">Membrane</location>
    </subcellularLocation>
</comment>
<evidence type="ECO:0000313" key="11">
    <source>
        <dbReference type="RefSeq" id="XP_008302703.1"/>
    </source>
</evidence>
<evidence type="ECO:0000313" key="10">
    <source>
        <dbReference type="Proteomes" id="UP000694891"/>
    </source>
</evidence>
<evidence type="ECO:0000256" key="2">
    <source>
        <dbReference type="ARBA" id="ARBA00022729"/>
    </source>
</evidence>
<evidence type="ECO:0000256" key="7">
    <source>
        <dbReference type="SAM" id="SignalP"/>
    </source>
</evidence>
<keyword evidence="4" id="KW-0325">Glycoprotein</keyword>
<feature type="chain" id="PRO_5044592172" evidence="7">
    <location>
        <begin position="25"/>
        <end position="287"/>
    </location>
</feature>
<dbReference type="Ensembl" id="ENSSPAT00000027902.1">
    <property type="protein sequence ID" value="ENSSPAP00000027456.1"/>
    <property type="gene ID" value="ENSSPAG00000020706.1"/>
</dbReference>
<dbReference type="GeneID" id="103374397"/>
<feature type="signal peptide" evidence="7">
    <location>
        <begin position="1"/>
        <end position="24"/>
    </location>
</feature>
<dbReference type="InterPro" id="IPR036179">
    <property type="entry name" value="Ig-like_dom_sf"/>
</dbReference>
<organism evidence="9">
    <name type="scientific">Stegastes partitus</name>
    <name type="common">bicolor damselfish</name>
    <dbReference type="NCBI Taxonomy" id="144197"/>
    <lineage>
        <taxon>Eukaryota</taxon>
        <taxon>Metazoa</taxon>
        <taxon>Chordata</taxon>
        <taxon>Craniata</taxon>
        <taxon>Vertebrata</taxon>
        <taxon>Euteleostomi</taxon>
        <taxon>Actinopterygii</taxon>
        <taxon>Neopterygii</taxon>
        <taxon>Teleostei</taxon>
        <taxon>Neoteleostei</taxon>
        <taxon>Acanthomorphata</taxon>
        <taxon>Ovalentaria</taxon>
        <taxon>Pomacentridae</taxon>
        <taxon>Stegastes</taxon>
    </lineage>
</organism>
<dbReference type="PROSITE" id="PS50835">
    <property type="entry name" value="IG_LIKE"/>
    <property type="match status" value="1"/>
</dbReference>
<evidence type="ECO:0000256" key="6">
    <source>
        <dbReference type="SAM" id="Phobius"/>
    </source>
</evidence>
<dbReference type="RefSeq" id="XP_008302703.1">
    <property type="nucleotide sequence ID" value="XM_008304481.1"/>
</dbReference>
<dbReference type="Gene3D" id="2.60.40.10">
    <property type="entry name" value="Immunoglobulins"/>
    <property type="match status" value="2"/>
</dbReference>
<keyword evidence="6" id="KW-0812">Transmembrane</keyword>
<evidence type="ECO:0000256" key="4">
    <source>
        <dbReference type="ARBA" id="ARBA00023180"/>
    </source>
</evidence>
<feature type="region of interest" description="Disordered" evidence="5">
    <location>
        <begin position="259"/>
        <end position="287"/>
    </location>
</feature>
<proteinExistence type="predicted"/>
<dbReference type="InterPro" id="IPR015631">
    <property type="entry name" value="CD2/SLAM_rcpt"/>
</dbReference>
<protein>
    <submittedName>
        <fullName evidence="9">Uncharacterized LOC103374397</fullName>
    </submittedName>
    <submittedName>
        <fullName evidence="11">Uncharacterized protein LOC103374397</fullName>
    </submittedName>
</protein>
<gene>
    <name evidence="11" type="primary">LOC103374397</name>
</gene>
<evidence type="ECO:0000259" key="8">
    <source>
        <dbReference type="PROSITE" id="PS50835"/>
    </source>
</evidence>
<dbReference type="AlphaFoldDB" id="A0A3B5B3U9"/>
<dbReference type="STRING" id="144197.ENSSPAP00000027456"/>
<reference evidence="11" key="2">
    <citation type="submission" date="2025-04" db="UniProtKB">
        <authorList>
            <consortium name="RefSeq"/>
        </authorList>
    </citation>
    <scope>IDENTIFICATION</scope>
</reference>
<keyword evidence="2 7" id="KW-0732">Signal</keyword>
<keyword evidence="6" id="KW-1133">Transmembrane helix</keyword>
<evidence type="ECO:0000256" key="5">
    <source>
        <dbReference type="SAM" id="MobiDB-lite"/>
    </source>
</evidence>
<dbReference type="PANTHER" id="PTHR12080:SF125">
    <property type="entry name" value="CD48 ANTIGEN-LIKE"/>
    <property type="match status" value="1"/>
</dbReference>
<feature type="domain" description="Ig-like" evidence="8">
    <location>
        <begin position="102"/>
        <end position="197"/>
    </location>
</feature>